<name>X1MHS1_9ZZZZ</name>
<reference evidence="1" key="1">
    <citation type="journal article" date="2014" name="Front. Microbiol.">
        <title>High frequency of phylogenetically diverse reductive dehalogenase-homologous genes in deep subseafloor sedimentary metagenomes.</title>
        <authorList>
            <person name="Kawai M."/>
            <person name="Futagami T."/>
            <person name="Toyoda A."/>
            <person name="Takaki Y."/>
            <person name="Nishi S."/>
            <person name="Hori S."/>
            <person name="Arai W."/>
            <person name="Tsubouchi T."/>
            <person name="Morono Y."/>
            <person name="Uchiyama I."/>
            <person name="Ito T."/>
            <person name="Fujiyama A."/>
            <person name="Inagaki F."/>
            <person name="Takami H."/>
        </authorList>
    </citation>
    <scope>NUCLEOTIDE SEQUENCE</scope>
    <source>
        <strain evidence="1">Expedition CK06-06</strain>
    </source>
</reference>
<organism evidence="1">
    <name type="scientific">marine sediment metagenome</name>
    <dbReference type="NCBI Taxonomy" id="412755"/>
    <lineage>
        <taxon>unclassified sequences</taxon>
        <taxon>metagenomes</taxon>
        <taxon>ecological metagenomes</taxon>
    </lineage>
</organism>
<comment type="caution">
    <text evidence="1">The sequence shown here is derived from an EMBL/GenBank/DDBJ whole genome shotgun (WGS) entry which is preliminary data.</text>
</comment>
<evidence type="ECO:0000313" key="1">
    <source>
        <dbReference type="EMBL" id="GAI30828.1"/>
    </source>
</evidence>
<dbReference type="EMBL" id="BARV01019441">
    <property type="protein sequence ID" value="GAI30828.1"/>
    <property type="molecule type" value="Genomic_DNA"/>
</dbReference>
<protein>
    <submittedName>
        <fullName evidence="1">Uncharacterized protein</fullName>
    </submittedName>
</protein>
<dbReference type="AlphaFoldDB" id="X1MHS1"/>
<proteinExistence type="predicted"/>
<accession>X1MHS1</accession>
<gene>
    <name evidence="1" type="ORF">S06H3_32667</name>
</gene>
<sequence length="140" mass="14710">MTGDFVNHTSRVDLLGEPSQLILEVGLIESVNSYPAGTTGEHLARAPAITDGTVMPASGALETPGHIEPNRKLSGIKEPTRLILLVISLDTPAAYSVELNSPTKDQLPDAWIGLTGNVIPIGKIPIPHKVGVLTVHSLAP</sequence>